<dbReference type="Proteomes" id="UP001139289">
    <property type="component" value="Unassembled WGS sequence"/>
</dbReference>
<sequence>MRRRSRWRLARLAMVAATAVLIGIVAPQVTAAVPASAATDGQMIIPASGTIRSKVADGCGTGRPTHQGVDISGQGGTPILAAYDGVVKTRAYSSGYGYFIDIEHVGGYVTRYAHMVSQGTVAPGASVTRGQQIGVVGSTGNSTGAHLHFEVWRNGSVYAAINQGFTCLSTVTRGAALPLVFPGLRTAAPGPIGTADYTGDGKADLLGLASDSDLQVRPGNGSGGFGGASIVTSGWGLYRHLTYTDLNADGRADLLAVRSDGLLEYYAGAPGGGFNGYSRLESGWYDMLHVTSGADYTGDGLYDVLGVSTSGVLTIYRGSGAGTLAAPHITVGSGWNGMRMLAGGDFTGDRLGDIMAVSNDGNLYFYKGKAGGFNARVTVSSGWGSITAITGGVDYNGDGKADIIARTSSGELYLYPGDGTGKLKARTLISAGWGGYKQIE</sequence>
<accession>A0A9X1LLK3</accession>
<comment type="caution">
    <text evidence="4">The sequence shown here is derived from an EMBL/GenBank/DDBJ whole genome shotgun (WGS) entry which is preliminary data.</text>
</comment>
<dbReference type="Pfam" id="PF13517">
    <property type="entry name" value="FG-GAP_3"/>
    <property type="match status" value="3"/>
</dbReference>
<evidence type="ECO:0000256" key="1">
    <source>
        <dbReference type="ARBA" id="ARBA00022729"/>
    </source>
</evidence>
<evidence type="ECO:0000313" key="5">
    <source>
        <dbReference type="Proteomes" id="UP001139289"/>
    </source>
</evidence>
<dbReference type="InterPro" id="IPR050570">
    <property type="entry name" value="Cell_wall_metabolism_enzyme"/>
</dbReference>
<dbReference type="InterPro" id="IPR016047">
    <property type="entry name" value="M23ase_b-sheet_dom"/>
</dbReference>
<feature type="chain" id="PRO_5040784224" evidence="2">
    <location>
        <begin position="32"/>
        <end position="440"/>
    </location>
</feature>
<dbReference type="InterPro" id="IPR013517">
    <property type="entry name" value="FG-GAP"/>
</dbReference>
<dbReference type="CDD" id="cd12797">
    <property type="entry name" value="M23_peptidase"/>
    <property type="match status" value="1"/>
</dbReference>
<proteinExistence type="predicted"/>
<dbReference type="InterPro" id="IPR011055">
    <property type="entry name" value="Dup_hybrid_motif"/>
</dbReference>
<keyword evidence="1 2" id="KW-0732">Signal</keyword>
<dbReference type="RefSeq" id="WP_227529422.1">
    <property type="nucleotide sequence ID" value="NZ_JAGTTM010000001.1"/>
</dbReference>
<name>A0A9X1LLK3_9MICO</name>
<feature type="signal peptide" evidence="2">
    <location>
        <begin position="1"/>
        <end position="31"/>
    </location>
</feature>
<gene>
    <name evidence="4" type="ORF">KEC56_00770</name>
</gene>
<dbReference type="Gene3D" id="2.70.70.10">
    <property type="entry name" value="Glucose Permease (Domain IIA)"/>
    <property type="match status" value="1"/>
</dbReference>
<dbReference type="PANTHER" id="PTHR21666:SF270">
    <property type="entry name" value="MUREIN HYDROLASE ACTIVATOR ENVC"/>
    <property type="match status" value="1"/>
</dbReference>
<organism evidence="4 5">
    <name type="scientific">Microbacterium tenebrionis</name>
    <dbReference type="NCBI Taxonomy" id="2830665"/>
    <lineage>
        <taxon>Bacteria</taxon>
        <taxon>Bacillati</taxon>
        <taxon>Actinomycetota</taxon>
        <taxon>Actinomycetes</taxon>
        <taxon>Micrococcales</taxon>
        <taxon>Microbacteriaceae</taxon>
        <taxon>Microbacterium</taxon>
    </lineage>
</organism>
<feature type="domain" description="M23ase beta-sheet core" evidence="3">
    <location>
        <begin position="65"/>
        <end position="156"/>
    </location>
</feature>
<dbReference type="InterPro" id="IPR028994">
    <property type="entry name" value="Integrin_alpha_N"/>
</dbReference>
<dbReference type="GO" id="GO:0004222">
    <property type="term" value="F:metalloendopeptidase activity"/>
    <property type="evidence" value="ECO:0007669"/>
    <property type="project" value="TreeGrafter"/>
</dbReference>
<dbReference type="AlphaFoldDB" id="A0A9X1LLK3"/>
<dbReference type="PANTHER" id="PTHR21666">
    <property type="entry name" value="PEPTIDASE-RELATED"/>
    <property type="match status" value="1"/>
</dbReference>
<evidence type="ECO:0000256" key="2">
    <source>
        <dbReference type="SAM" id="SignalP"/>
    </source>
</evidence>
<dbReference type="EMBL" id="JAGTTM010000001">
    <property type="protein sequence ID" value="MCC2028072.1"/>
    <property type="molecule type" value="Genomic_DNA"/>
</dbReference>
<keyword evidence="5" id="KW-1185">Reference proteome</keyword>
<evidence type="ECO:0000313" key="4">
    <source>
        <dbReference type="EMBL" id="MCC2028072.1"/>
    </source>
</evidence>
<reference evidence="4" key="1">
    <citation type="submission" date="2021-04" db="EMBL/GenBank/DDBJ databases">
        <title>Microbacterium tenobrionis sp. nov. and Microbacterium allomyrinae sp. nov., isolated from larvae of Tenobrio molitor and Allomyrina dichotoma, respectively.</title>
        <authorList>
            <person name="Lee S.D."/>
        </authorList>
    </citation>
    <scope>NUCLEOTIDE SEQUENCE</scope>
    <source>
        <strain evidence="4">YMB-B2</strain>
    </source>
</reference>
<evidence type="ECO:0000259" key="3">
    <source>
        <dbReference type="Pfam" id="PF01551"/>
    </source>
</evidence>
<dbReference type="SUPFAM" id="SSF69318">
    <property type="entry name" value="Integrin alpha N-terminal domain"/>
    <property type="match status" value="1"/>
</dbReference>
<protein>
    <submittedName>
        <fullName evidence="4">VCBS repeat domain-containing M23 family metallopeptidase</fullName>
    </submittedName>
</protein>
<dbReference type="SUPFAM" id="SSF51261">
    <property type="entry name" value="Duplicated hybrid motif"/>
    <property type="match status" value="1"/>
</dbReference>
<dbReference type="Pfam" id="PF01551">
    <property type="entry name" value="Peptidase_M23"/>
    <property type="match status" value="1"/>
</dbReference>